<keyword evidence="10" id="KW-1185">Reference proteome</keyword>
<dbReference type="CDD" id="cd06261">
    <property type="entry name" value="TM_PBP2"/>
    <property type="match status" value="1"/>
</dbReference>
<comment type="caution">
    <text evidence="9">The sequence shown here is derived from an EMBL/GenBank/DDBJ whole genome shotgun (WGS) entry which is preliminary data.</text>
</comment>
<evidence type="ECO:0000259" key="8">
    <source>
        <dbReference type="PROSITE" id="PS50928"/>
    </source>
</evidence>
<protein>
    <submittedName>
        <fullName evidence="9">Sugar ABC transporter permease</fullName>
    </submittedName>
</protein>
<dbReference type="Pfam" id="PF00528">
    <property type="entry name" value="BPD_transp_1"/>
    <property type="match status" value="1"/>
</dbReference>
<feature type="transmembrane region" description="Helical" evidence="7">
    <location>
        <begin position="78"/>
        <end position="97"/>
    </location>
</feature>
<keyword evidence="2 7" id="KW-0813">Transport</keyword>
<name>A0A940SXS5_9ENTE</name>
<feature type="domain" description="ABC transmembrane type-1" evidence="8">
    <location>
        <begin position="72"/>
        <end position="283"/>
    </location>
</feature>
<dbReference type="InterPro" id="IPR051393">
    <property type="entry name" value="ABC_transporter_permease"/>
</dbReference>
<dbReference type="InterPro" id="IPR035906">
    <property type="entry name" value="MetI-like_sf"/>
</dbReference>
<dbReference type="EMBL" id="JAEEGA010000011">
    <property type="protein sequence ID" value="MBP1042673.1"/>
    <property type="molecule type" value="Genomic_DNA"/>
</dbReference>
<dbReference type="GO" id="GO:0005886">
    <property type="term" value="C:plasma membrane"/>
    <property type="evidence" value="ECO:0007669"/>
    <property type="project" value="UniProtKB-SubCell"/>
</dbReference>
<dbReference type="SUPFAM" id="SSF161098">
    <property type="entry name" value="MetI-like"/>
    <property type="match status" value="1"/>
</dbReference>
<dbReference type="Proteomes" id="UP000674938">
    <property type="component" value="Unassembled WGS sequence"/>
</dbReference>
<evidence type="ECO:0000256" key="3">
    <source>
        <dbReference type="ARBA" id="ARBA00022475"/>
    </source>
</evidence>
<sequence>MYSEKSLFEKLKTFGIFGAIPVFVFVTVVIIPFFLGLYMTVTNSTGTDISTQFVGLKNYADAFKDELFWQSLGLTFKYTFWSLILTNLLAFVLALLVTSGFKGQNFFRMGFFTPNLIGGVILGFIWQFVFSKLLVFIGTSFNIEFISHSWLSDPTKALWALIIVGIWQNSGYMMLLYIAGLTGIPQSLNEAASLDGANNWQVLTKIKIPMMIPSFTISIFLTLQRSFMVYDTNLSLTKGGPYRSTEMISMHVYNDAFLYQNYGTGQAKAIILFIIVATIAITQVAVMKRKEVEA</sequence>
<dbReference type="PANTHER" id="PTHR30193">
    <property type="entry name" value="ABC TRANSPORTER PERMEASE PROTEIN"/>
    <property type="match status" value="1"/>
</dbReference>
<keyword evidence="5 7" id="KW-1133">Transmembrane helix</keyword>
<comment type="similarity">
    <text evidence="7">Belongs to the binding-protein-dependent transport system permease family.</text>
</comment>
<gene>
    <name evidence="9" type="ORF">I6N95_16775</name>
</gene>
<keyword evidence="3" id="KW-1003">Cell membrane</keyword>
<keyword evidence="6 7" id="KW-0472">Membrane</keyword>
<comment type="subcellular location">
    <subcellularLocation>
        <location evidence="1 7">Cell membrane</location>
        <topology evidence="1 7">Multi-pass membrane protein</topology>
    </subcellularLocation>
</comment>
<keyword evidence="4 7" id="KW-0812">Transmembrane</keyword>
<reference evidence="9" key="1">
    <citation type="submission" date="2020-12" db="EMBL/GenBank/DDBJ databases">
        <title>Vagococcus allomyrinae sp. nov. and Enterococcus lavae sp. nov., isolated from the larvae of Allomyrina dichotoma.</title>
        <authorList>
            <person name="Lee S.D."/>
        </authorList>
    </citation>
    <scope>NUCLEOTIDE SEQUENCE</scope>
    <source>
        <strain evidence="9">BWB3-3</strain>
    </source>
</reference>
<evidence type="ECO:0000256" key="7">
    <source>
        <dbReference type="RuleBase" id="RU363032"/>
    </source>
</evidence>
<evidence type="ECO:0000256" key="4">
    <source>
        <dbReference type="ARBA" id="ARBA00022692"/>
    </source>
</evidence>
<organism evidence="9 10">
    <name type="scientific">Vagococcus allomyrinae</name>
    <dbReference type="NCBI Taxonomy" id="2794353"/>
    <lineage>
        <taxon>Bacteria</taxon>
        <taxon>Bacillati</taxon>
        <taxon>Bacillota</taxon>
        <taxon>Bacilli</taxon>
        <taxon>Lactobacillales</taxon>
        <taxon>Enterococcaceae</taxon>
        <taxon>Vagococcus</taxon>
    </lineage>
</organism>
<evidence type="ECO:0000256" key="6">
    <source>
        <dbReference type="ARBA" id="ARBA00023136"/>
    </source>
</evidence>
<dbReference type="InterPro" id="IPR000515">
    <property type="entry name" value="MetI-like"/>
</dbReference>
<evidence type="ECO:0000256" key="2">
    <source>
        <dbReference type="ARBA" id="ARBA00022448"/>
    </source>
</evidence>
<dbReference type="PANTHER" id="PTHR30193:SF37">
    <property type="entry name" value="INNER MEMBRANE ABC TRANSPORTER PERMEASE PROTEIN YCJO"/>
    <property type="match status" value="1"/>
</dbReference>
<dbReference type="Gene3D" id="1.10.3720.10">
    <property type="entry name" value="MetI-like"/>
    <property type="match status" value="1"/>
</dbReference>
<feature type="transmembrane region" description="Helical" evidence="7">
    <location>
        <begin position="157"/>
        <end position="179"/>
    </location>
</feature>
<evidence type="ECO:0000313" key="9">
    <source>
        <dbReference type="EMBL" id="MBP1042673.1"/>
    </source>
</evidence>
<accession>A0A940SXS5</accession>
<feature type="transmembrane region" description="Helical" evidence="7">
    <location>
        <begin position="269"/>
        <end position="287"/>
    </location>
</feature>
<dbReference type="AlphaFoldDB" id="A0A940SXS5"/>
<proteinExistence type="inferred from homology"/>
<evidence type="ECO:0000256" key="5">
    <source>
        <dbReference type="ARBA" id="ARBA00022989"/>
    </source>
</evidence>
<dbReference type="GO" id="GO:0055085">
    <property type="term" value="P:transmembrane transport"/>
    <property type="evidence" value="ECO:0007669"/>
    <property type="project" value="InterPro"/>
</dbReference>
<evidence type="ECO:0000256" key="1">
    <source>
        <dbReference type="ARBA" id="ARBA00004651"/>
    </source>
</evidence>
<feature type="transmembrane region" description="Helical" evidence="7">
    <location>
        <begin position="12"/>
        <end position="35"/>
    </location>
</feature>
<dbReference type="RefSeq" id="WP_209530062.1">
    <property type="nucleotide sequence ID" value="NZ_JAEEGA010000011.1"/>
</dbReference>
<evidence type="ECO:0000313" key="10">
    <source>
        <dbReference type="Proteomes" id="UP000674938"/>
    </source>
</evidence>
<dbReference type="PROSITE" id="PS50928">
    <property type="entry name" value="ABC_TM1"/>
    <property type="match status" value="1"/>
</dbReference>
<feature type="transmembrane region" description="Helical" evidence="7">
    <location>
        <begin position="208"/>
        <end position="227"/>
    </location>
</feature>
<feature type="transmembrane region" description="Helical" evidence="7">
    <location>
        <begin position="109"/>
        <end position="137"/>
    </location>
</feature>